<feature type="compositionally biased region" description="Basic residues" evidence="8">
    <location>
        <begin position="1"/>
        <end position="24"/>
    </location>
</feature>
<evidence type="ECO:0000256" key="2">
    <source>
        <dbReference type="ARBA" id="ARBA00010067"/>
    </source>
</evidence>
<dbReference type="HOGENOM" id="CLU_048356_0_0_1"/>
<feature type="region of interest" description="Disordered" evidence="8">
    <location>
        <begin position="80"/>
        <end position="276"/>
    </location>
</feature>
<keyword evidence="7" id="KW-0175">Coiled coil</keyword>
<evidence type="ECO:0000256" key="7">
    <source>
        <dbReference type="SAM" id="Coils"/>
    </source>
</evidence>
<dbReference type="PANTHER" id="PTHR33541:SF18">
    <property type="entry name" value="OS09G0443800 PROTEIN"/>
    <property type="match status" value="1"/>
</dbReference>
<evidence type="ECO:0000313" key="9">
    <source>
        <dbReference type="EMBL" id="ONM55324.1"/>
    </source>
</evidence>
<dbReference type="PANTHER" id="PTHR33541">
    <property type="entry name" value="PROTEIN BIG GRAIN 1-LIKE A-RELATED"/>
    <property type="match status" value="1"/>
</dbReference>
<evidence type="ECO:0000313" key="11">
    <source>
        <dbReference type="Proteomes" id="UP000007305"/>
    </source>
</evidence>
<evidence type="ECO:0000256" key="5">
    <source>
        <dbReference type="ARBA" id="ARBA00023136"/>
    </source>
</evidence>
<dbReference type="eggNOG" id="ENOG502R1JE">
    <property type="taxonomic scope" value="Eukaryota"/>
</dbReference>
<dbReference type="GO" id="GO:0009734">
    <property type="term" value="P:auxin-activated signaling pathway"/>
    <property type="evidence" value="ECO:0007669"/>
    <property type="project" value="UniProtKB-KW"/>
</dbReference>
<dbReference type="InterPro" id="IPR039621">
    <property type="entry name" value="BG1-like"/>
</dbReference>
<dbReference type="EMBL" id="CM007650">
    <property type="protein sequence ID" value="ONM55324.1"/>
    <property type="molecule type" value="Genomic_DNA"/>
</dbReference>
<evidence type="ECO:0000256" key="4">
    <source>
        <dbReference type="ARBA" id="ARBA00022475"/>
    </source>
</evidence>
<evidence type="ECO:0000256" key="6">
    <source>
        <dbReference type="ARBA" id="ARBA00023294"/>
    </source>
</evidence>
<dbReference type="PaxDb" id="4577-GRMZM2G027519_P01"/>
<feature type="compositionally biased region" description="Basic and acidic residues" evidence="8">
    <location>
        <begin position="92"/>
        <end position="102"/>
    </location>
</feature>
<name>A0A096UBG3_MAIZE</name>
<dbReference type="EnsemblPlants" id="Zm00001eb314290_T001">
    <property type="protein sequence ID" value="Zm00001eb314290_P001"/>
    <property type="gene ID" value="Zm00001eb314290"/>
</dbReference>
<reference evidence="10" key="2">
    <citation type="submission" date="2019-07" db="EMBL/GenBank/DDBJ databases">
        <authorList>
            <person name="Seetharam A."/>
            <person name="Woodhouse M."/>
            <person name="Cannon E."/>
        </authorList>
    </citation>
    <scope>NUCLEOTIDE SEQUENCE [LARGE SCALE GENOMIC DNA]</scope>
    <source>
        <strain evidence="10">cv. B73</strain>
    </source>
</reference>
<accession>A0A096UBG3</accession>
<dbReference type="Proteomes" id="UP000007305">
    <property type="component" value="Chromosome 7"/>
</dbReference>
<organism evidence="10 11">
    <name type="scientific">Zea mays</name>
    <name type="common">Maize</name>
    <dbReference type="NCBI Taxonomy" id="4577"/>
    <lineage>
        <taxon>Eukaryota</taxon>
        <taxon>Viridiplantae</taxon>
        <taxon>Streptophyta</taxon>
        <taxon>Embryophyta</taxon>
        <taxon>Tracheophyta</taxon>
        <taxon>Spermatophyta</taxon>
        <taxon>Magnoliopsida</taxon>
        <taxon>Liliopsida</taxon>
        <taxon>Poales</taxon>
        <taxon>Poaceae</taxon>
        <taxon>PACMAD clade</taxon>
        <taxon>Panicoideae</taxon>
        <taxon>Andropogonodae</taxon>
        <taxon>Andropogoneae</taxon>
        <taxon>Tripsacinae</taxon>
        <taxon>Zea</taxon>
    </lineage>
</organism>
<dbReference type="GO" id="GO:0005886">
    <property type="term" value="C:plasma membrane"/>
    <property type="evidence" value="ECO:0007669"/>
    <property type="project" value="UniProtKB-SubCell"/>
</dbReference>
<evidence type="ECO:0000313" key="10">
    <source>
        <dbReference type="EnsemblPlants" id="Zm00001eb314290_P001"/>
    </source>
</evidence>
<comment type="subcellular location">
    <subcellularLocation>
        <location evidence="1">Cell membrane</location>
    </subcellularLocation>
</comment>
<feature type="compositionally biased region" description="Low complexity" evidence="8">
    <location>
        <begin position="109"/>
        <end position="137"/>
    </location>
</feature>
<proteinExistence type="inferred from homology"/>
<evidence type="ECO:0000256" key="1">
    <source>
        <dbReference type="ARBA" id="ARBA00004236"/>
    </source>
</evidence>
<reference evidence="9 11" key="1">
    <citation type="submission" date="2015-12" db="EMBL/GenBank/DDBJ databases">
        <title>Update maize B73 reference genome by single molecule sequencing technologies.</title>
        <authorList>
            <consortium name="Maize Genome Sequencing Project"/>
            <person name="Ware D."/>
        </authorList>
    </citation>
    <scope>NUCLEOTIDE SEQUENCE [LARGE SCALE GENOMIC DNA]</scope>
    <source>
        <strain evidence="11">cv. B73</strain>
        <tissue evidence="9">Seedling</tissue>
    </source>
</reference>
<protein>
    <submittedName>
        <fullName evidence="9 10">Uncharacterized protein</fullName>
    </submittedName>
</protein>
<reference evidence="10" key="3">
    <citation type="submission" date="2021-05" db="UniProtKB">
        <authorList>
            <consortium name="EnsemblPlants"/>
        </authorList>
    </citation>
    <scope>IDENTIFICATION</scope>
    <source>
        <strain evidence="10">cv. B73</strain>
    </source>
</reference>
<sequence length="347" mass="36717">MERRGHCHGGKPPHPHPPPRRVRTRQPSSGSFSASLLDAIYRSLDDGDGADVVVDAARGSVEEKAAATATAQFWWLNKAAAPKPCRQSSSTADRDRRRREAGVARPRHSGSGYASSTASSSDSSAASYSSLSCSSASTVGIESTCRRHGLPPPRVSLSEESVATDAEETTPPPPNSKPKKKARPCFPVARIRPRASVPPPSSGPQPPSSPATFACALKALFSSARLQRKPKAPAPARTTPPPKISHPPRMSTTSAAKAADAPQPSEPTTVRLHPEAEASVVRRRVEELVRGLEELEEDEERSDASSDLFELESLRGAGADELPVYGTTSLVANRAIAQGPGGQLVNK</sequence>
<dbReference type="Gramene" id="Zm00001eb314290_T001">
    <property type="protein sequence ID" value="Zm00001eb314290_P001"/>
    <property type="gene ID" value="Zm00001eb314290"/>
</dbReference>
<keyword evidence="6" id="KW-0927">Auxin signaling pathway</keyword>
<evidence type="ECO:0000256" key="8">
    <source>
        <dbReference type="SAM" id="MobiDB-lite"/>
    </source>
</evidence>
<gene>
    <name evidence="9" type="ORF">ZEAMMB73_Zm00001d020646</name>
</gene>
<feature type="region of interest" description="Disordered" evidence="8">
    <location>
        <begin position="1"/>
        <end position="31"/>
    </location>
</feature>
<dbReference type="ExpressionAtlas" id="A0A096UBG3">
    <property type="expression patterns" value="baseline and differential"/>
</dbReference>
<dbReference type="OMA" id="ISHPPRM"/>
<keyword evidence="11" id="KW-1185">Reference proteome</keyword>
<dbReference type="AlphaFoldDB" id="A0A096UBG3"/>
<feature type="compositionally biased region" description="Pro residues" evidence="8">
    <location>
        <begin position="196"/>
        <end position="209"/>
    </location>
</feature>
<comment type="similarity">
    <text evidence="2">Belongs to the BIG GRAIN 1 (BG1) plant protein family.</text>
</comment>
<keyword evidence="3" id="KW-0813">Transport</keyword>
<evidence type="ECO:0000256" key="3">
    <source>
        <dbReference type="ARBA" id="ARBA00022448"/>
    </source>
</evidence>
<keyword evidence="4" id="KW-1003">Cell membrane</keyword>
<keyword evidence="5" id="KW-0472">Membrane</keyword>
<feature type="coiled-coil region" evidence="7">
    <location>
        <begin position="278"/>
        <end position="305"/>
    </location>
</feature>